<evidence type="ECO:0000256" key="7">
    <source>
        <dbReference type="ARBA" id="ARBA00023136"/>
    </source>
</evidence>
<feature type="transmembrane region" description="Helical" evidence="9">
    <location>
        <begin position="92"/>
        <end position="112"/>
    </location>
</feature>
<evidence type="ECO:0000259" key="10">
    <source>
        <dbReference type="Pfam" id="PF00999"/>
    </source>
</evidence>
<feature type="transmembrane region" description="Helical" evidence="9">
    <location>
        <begin position="6"/>
        <end position="24"/>
    </location>
</feature>
<evidence type="ECO:0000256" key="6">
    <source>
        <dbReference type="ARBA" id="ARBA00023065"/>
    </source>
</evidence>
<evidence type="ECO:0000256" key="9">
    <source>
        <dbReference type="SAM" id="Phobius"/>
    </source>
</evidence>
<evidence type="ECO:0000256" key="8">
    <source>
        <dbReference type="SAM" id="MobiDB-lite"/>
    </source>
</evidence>
<feature type="transmembrane region" description="Helical" evidence="9">
    <location>
        <begin position="54"/>
        <end position="71"/>
    </location>
</feature>
<feature type="region of interest" description="Disordered" evidence="8">
    <location>
        <begin position="593"/>
        <end position="636"/>
    </location>
</feature>
<gene>
    <name evidence="11" type="ORF">KO508_00585</name>
</gene>
<accession>A0ABS6A3D6</accession>
<feature type="transmembrane region" description="Helical" evidence="9">
    <location>
        <begin position="333"/>
        <end position="353"/>
    </location>
</feature>
<comment type="subcellular location">
    <subcellularLocation>
        <location evidence="1">Cell membrane</location>
        <topology evidence="1">Multi-pass membrane protein</topology>
    </subcellularLocation>
</comment>
<keyword evidence="3" id="KW-0050">Antiport</keyword>
<protein>
    <submittedName>
        <fullName evidence="11">Sodium:proton antiporter</fullName>
    </submittedName>
</protein>
<feature type="transmembrane region" description="Helical" evidence="9">
    <location>
        <begin position="273"/>
        <end position="295"/>
    </location>
</feature>
<evidence type="ECO:0000313" key="12">
    <source>
        <dbReference type="Proteomes" id="UP000753376"/>
    </source>
</evidence>
<organism evidence="11 12">
    <name type="scientific">Marinobacter salexigens</name>
    <dbReference type="NCBI Taxonomy" id="1925763"/>
    <lineage>
        <taxon>Bacteria</taxon>
        <taxon>Pseudomonadati</taxon>
        <taxon>Pseudomonadota</taxon>
        <taxon>Gammaproteobacteria</taxon>
        <taxon>Pseudomonadales</taxon>
        <taxon>Marinobacteraceae</taxon>
        <taxon>Marinobacter</taxon>
    </lineage>
</organism>
<feature type="transmembrane region" description="Helical" evidence="9">
    <location>
        <begin position="118"/>
        <end position="138"/>
    </location>
</feature>
<feature type="transmembrane region" description="Helical" evidence="9">
    <location>
        <begin position="301"/>
        <end position="321"/>
    </location>
</feature>
<feature type="transmembrane region" description="Helical" evidence="9">
    <location>
        <begin position="365"/>
        <end position="383"/>
    </location>
</feature>
<keyword evidence="12" id="KW-1185">Reference proteome</keyword>
<dbReference type="EMBL" id="JAHKPV010000001">
    <property type="protein sequence ID" value="MBU2872488.1"/>
    <property type="molecule type" value="Genomic_DNA"/>
</dbReference>
<keyword evidence="4 9" id="KW-0812">Transmembrane</keyword>
<name>A0ABS6A3D6_9GAMM</name>
<evidence type="ECO:0000256" key="2">
    <source>
        <dbReference type="ARBA" id="ARBA00022448"/>
    </source>
</evidence>
<dbReference type="InterPro" id="IPR006153">
    <property type="entry name" value="Cation/H_exchanger_TM"/>
</dbReference>
<proteinExistence type="predicted"/>
<dbReference type="Pfam" id="PF00999">
    <property type="entry name" value="Na_H_Exchanger"/>
    <property type="match status" value="1"/>
</dbReference>
<dbReference type="PANTHER" id="PTHR32507:SF0">
    <property type="entry name" value="NA(+)_H(+) ANTIPORTER 2-RELATED"/>
    <property type="match status" value="1"/>
</dbReference>
<evidence type="ECO:0000256" key="3">
    <source>
        <dbReference type="ARBA" id="ARBA00022449"/>
    </source>
</evidence>
<keyword evidence="7 9" id="KW-0472">Membrane</keyword>
<evidence type="ECO:0000256" key="1">
    <source>
        <dbReference type="ARBA" id="ARBA00004651"/>
    </source>
</evidence>
<keyword evidence="5 9" id="KW-1133">Transmembrane helix</keyword>
<evidence type="ECO:0000313" key="11">
    <source>
        <dbReference type="EMBL" id="MBU2872488.1"/>
    </source>
</evidence>
<feature type="transmembrane region" description="Helical" evidence="9">
    <location>
        <begin position="150"/>
        <end position="174"/>
    </location>
</feature>
<evidence type="ECO:0000256" key="5">
    <source>
        <dbReference type="ARBA" id="ARBA00022989"/>
    </source>
</evidence>
<evidence type="ECO:0000256" key="4">
    <source>
        <dbReference type="ARBA" id="ARBA00022692"/>
    </source>
</evidence>
<sequence length="636" mass="68910">MPASTVLILASIGVLSLSFQWLAWRMRVPAILFLLAGGILVGPVLGFLKPDEVFGDLLFPLVSLAVAVILFEGSLTLRFDEIRGHGKMARNLIPAGSVVTGIIGTLAAHWVLDISWAVALLFGAISIVTGPTVIAPLLRSVRPSAKLANILRWEGIIIDPVGALLAVLVFEGIVSWGQGNVFGHSLYIFGKTLLIGFVTGAVAGYLNGLVLRKHLMPQYLHNAATLTFMLGVYALSNEMAHESGLLTVTVMGIWMANMKQVSVDSILEFKESLSVLLISALFIILAARVEFAAIADLGWGLAVVLVVLMLVARPLSVFLSAIGTDLNWREKVFLSWIAPRGIVAAAVSALFAFQLQNLGYESASALVPMVFVLIIATVTLQSLTARPIARLLKVTEPAEYGFLILGANPVARMIAQALKKHEVPVALTDTNWENVRQARMDNLKVYFGNPVSEHASTHLDLTGIGNLLVISPYKHMNSLATYHFLDWFGDTSVFSLSEGDQDQKARHQTAGKIQMTRGVFDGVSYAKLASLASQGYSIKTTQLSEEYGYNDFLETYQGQAIVLFVFDSKSRINPVHSMDNLKPDDDWILISLVPPQNRKERKNKESNGEGAEPSAMGKETSATGKGPSPESSSPRS</sequence>
<dbReference type="RefSeq" id="WP_216006417.1">
    <property type="nucleotide sequence ID" value="NZ_JAHKPV010000001.1"/>
</dbReference>
<dbReference type="Proteomes" id="UP000753376">
    <property type="component" value="Unassembled WGS sequence"/>
</dbReference>
<keyword evidence="6" id="KW-0406">Ion transport</keyword>
<keyword evidence="2" id="KW-0813">Transport</keyword>
<feature type="transmembrane region" description="Helical" evidence="9">
    <location>
        <begin position="186"/>
        <end position="207"/>
    </location>
</feature>
<comment type="caution">
    <text evidence="11">The sequence shown here is derived from an EMBL/GenBank/DDBJ whole genome shotgun (WGS) entry which is preliminary data.</text>
</comment>
<dbReference type="PANTHER" id="PTHR32507">
    <property type="entry name" value="NA(+)/H(+) ANTIPORTER 1"/>
    <property type="match status" value="1"/>
</dbReference>
<reference evidence="11 12" key="1">
    <citation type="submission" date="2021-05" db="EMBL/GenBank/DDBJ databases">
        <title>Draft genomes of bacteria isolated from model marine particles.</title>
        <authorList>
            <person name="Datta M.S."/>
            <person name="Schwartzman J.A."/>
            <person name="Enke T.N."/>
            <person name="Saavedra J."/>
            <person name="Cermak N."/>
            <person name="Cordero O.X."/>
        </authorList>
    </citation>
    <scope>NUCLEOTIDE SEQUENCE [LARGE SCALE GENOMIC DNA]</scope>
    <source>
        <strain evidence="11 12">D2M19</strain>
    </source>
</reference>
<feature type="transmembrane region" description="Helical" evidence="9">
    <location>
        <begin position="31"/>
        <end position="48"/>
    </location>
</feature>
<feature type="domain" description="Cation/H+ exchanger transmembrane" evidence="10">
    <location>
        <begin position="16"/>
        <end position="389"/>
    </location>
</feature>